<protein>
    <recommendedName>
        <fullName evidence="5">NGG1p interacting factor NIF3</fullName>
    </recommendedName>
</protein>
<evidence type="ECO:0000256" key="1">
    <source>
        <dbReference type="ARBA" id="ARBA00006964"/>
    </source>
</evidence>
<name>A0A328ACT3_9CAUL</name>
<proteinExistence type="inferred from homology"/>
<evidence type="ECO:0000313" key="4">
    <source>
        <dbReference type="Proteomes" id="UP000249725"/>
    </source>
</evidence>
<dbReference type="GO" id="GO:0046872">
    <property type="term" value="F:metal ion binding"/>
    <property type="evidence" value="ECO:0007669"/>
    <property type="project" value="UniProtKB-KW"/>
</dbReference>
<organism evidence="3 4">
    <name type="scientific">Phenylobacterium deserti</name>
    <dbReference type="NCBI Taxonomy" id="1914756"/>
    <lineage>
        <taxon>Bacteria</taxon>
        <taxon>Pseudomonadati</taxon>
        <taxon>Pseudomonadota</taxon>
        <taxon>Alphaproteobacteria</taxon>
        <taxon>Caulobacterales</taxon>
        <taxon>Caulobacteraceae</taxon>
        <taxon>Phenylobacterium</taxon>
    </lineage>
</organism>
<comment type="similarity">
    <text evidence="1">Belongs to the GTP cyclohydrolase I type 2/NIF3 family.</text>
</comment>
<reference evidence="4" key="1">
    <citation type="submission" date="2018-05" db="EMBL/GenBank/DDBJ databases">
        <authorList>
            <person name="Li X."/>
        </authorList>
    </citation>
    <scope>NUCLEOTIDE SEQUENCE [LARGE SCALE GENOMIC DNA]</scope>
    <source>
        <strain evidence="4">YIM 73061</strain>
    </source>
</reference>
<sequence>MTPRELVARIMARAEAEGAPAPAQPSRRDTFKVGDPDVQITGVVTTGMSTLDVLRRTVAAGANMVITHEATFFRDDDIPDFLEGDPIYAAKVAFAREHGVVIWRDHDLTHRMRPDQMFEGQLKLLGWTADAAPPEQRMPVVTLPKPMSLERIVRHVVEKTGVTSYRVAGDPKMQVRRVAVGVGYAMPSFQVAPDIDVIVGGEAAEGSDSQLPTYDLAAFAVDSTALGQPRGLVLLGHMGTEDIGMQVVADWIRSFAPEIPVQYLPAGEPFGAPL</sequence>
<accession>A0A328ACT3</accession>
<evidence type="ECO:0008006" key="5">
    <source>
        <dbReference type="Google" id="ProtNLM"/>
    </source>
</evidence>
<dbReference type="InterPro" id="IPR036069">
    <property type="entry name" value="DUF34/NIF3_sf"/>
</dbReference>
<evidence type="ECO:0000313" key="3">
    <source>
        <dbReference type="EMBL" id="RAK52405.1"/>
    </source>
</evidence>
<dbReference type="SUPFAM" id="SSF102705">
    <property type="entry name" value="NIF3 (NGG1p interacting factor 3)-like"/>
    <property type="match status" value="1"/>
</dbReference>
<dbReference type="RefSeq" id="WP_111515729.1">
    <property type="nucleotide sequence ID" value="NZ_QFYR01000003.1"/>
</dbReference>
<dbReference type="Proteomes" id="UP000249725">
    <property type="component" value="Unassembled WGS sequence"/>
</dbReference>
<gene>
    <name evidence="3" type="ORF">DJ018_14865</name>
</gene>
<feature type="binding site" evidence="2">
    <location>
        <position position="68"/>
    </location>
    <ligand>
        <name>a divalent metal cation</name>
        <dbReference type="ChEBI" id="CHEBI:60240"/>
        <label>1</label>
    </ligand>
</feature>
<dbReference type="EMBL" id="QFYR01000003">
    <property type="protein sequence ID" value="RAK52405.1"/>
    <property type="molecule type" value="Genomic_DNA"/>
</dbReference>
<dbReference type="Gene3D" id="3.40.1390.30">
    <property type="entry name" value="NIF3 (NGG1p interacting factor 3)-like"/>
    <property type="match status" value="2"/>
</dbReference>
<dbReference type="AlphaFoldDB" id="A0A328ACT3"/>
<dbReference type="OrthoDB" id="9792935at2"/>
<dbReference type="InterPro" id="IPR002678">
    <property type="entry name" value="DUF34/NIF3"/>
</dbReference>
<keyword evidence="2" id="KW-0479">Metal-binding</keyword>
<dbReference type="Pfam" id="PF01784">
    <property type="entry name" value="DUF34_NIF3"/>
    <property type="match status" value="1"/>
</dbReference>
<comment type="caution">
    <text evidence="3">The sequence shown here is derived from an EMBL/GenBank/DDBJ whole genome shotgun (WGS) entry which is preliminary data.</text>
</comment>
<keyword evidence="4" id="KW-1185">Reference proteome</keyword>
<evidence type="ECO:0000256" key="2">
    <source>
        <dbReference type="PIRSR" id="PIRSR602678-1"/>
    </source>
</evidence>